<name>A0A951PT18_9CYAN</name>
<gene>
    <name evidence="1" type="ORF">KME25_31125</name>
</gene>
<dbReference type="AlphaFoldDB" id="A0A951PT18"/>
<sequence>MEMKRIASYQALWRPQDNKGHFWFTYFDGERERTIDLDAESFRIVLEILDTDKPIFGDHTTAAVAVHSEPTEVKVGAWA</sequence>
<reference evidence="1" key="2">
    <citation type="journal article" date="2022" name="Microbiol. Resour. Announc.">
        <title>Metagenome Sequencing to Explore Phylogenomics of Terrestrial Cyanobacteria.</title>
        <authorList>
            <person name="Ward R.D."/>
            <person name="Stajich J.E."/>
            <person name="Johansen J.R."/>
            <person name="Huntemann M."/>
            <person name="Clum A."/>
            <person name="Foster B."/>
            <person name="Foster B."/>
            <person name="Roux S."/>
            <person name="Palaniappan K."/>
            <person name="Varghese N."/>
            <person name="Mukherjee S."/>
            <person name="Reddy T.B.K."/>
            <person name="Daum C."/>
            <person name="Copeland A."/>
            <person name="Chen I.A."/>
            <person name="Ivanova N.N."/>
            <person name="Kyrpides N.C."/>
            <person name="Shapiro N."/>
            <person name="Eloe-Fadrosh E.A."/>
            <person name="Pietrasiak N."/>
        </authorList>
    </citation>
    <scope>NUCLEOTIDE SEQUENCE</scope>
    <source>
        <strain evidence="1">CPER-KK1</strain>
    </source>
</reference>
<dbReference type="Proteomes" id="UP000753908">
    <property type="component" value="Unassembled WGS sequence"/>
</dbReference>
<evidence type="ECO:0000313" key="2">
    <source>
        <dbReference type="Proteomes" id="UP000753908"/>
    </source>
</evidence>
<proteinExistence type="predicted"/>
<accession>A0A951PT18</accession>
<protein>
    <submittedName>
        <fullName evidence="1">Uncharacterized protein</fullName>
    </submittedName>
</protein>
<dbReference type="EMBL" id="JAHHIF010000072">
    <property type="protein sequence ID" value="MBW4548824.1"/>
    <property type="molecule type" value="Genomic_DNA"/>
</dbReference>
<reference evidence="1" key="1">
    <citation type="submission" date="2021-05" db="EMBL/GenBank/DDBJ databases">
        <authorList>
            <person name="Pietrasiak N."/>
            <person name="Ward R."/>
            <person name="Stajich J.E."/>
            <person name="Kurbessoian T."/>
        </authorList>
    </citation>
    <scope>NUCLEOTIDE SEQUENCE</scope>
    <source>
        <strain evidence="1">CPER-KK1</strain>
    </source>
</reference>
<comment type="caution">
    <text evidence="1">The sequence shown here is derived from an EMBL/GenBank/DDBJ whole genome shotgun (WGS) entry which is preliminary data.</text>
</comment>
<evidence type="ECO:0000313" key="1">
    <source>
        <dbReference type="EMBL" id="MBW4548824.1"/>
    </source>
</evidence>
<organism evidence="1 2">
    <name type="scientific">Symplocastrum torsivum CPER-KK1</name>
    <dbReference type="NCBI Taxonomy" id="450513"/>
    <lineage>
        <taxon>Bacteria</taxon>
        <taxon>Bacillati</taxon>
        <taxon>Cyanobacteriota</taxon>
        <taxon>Cyanophyceae</taxon>
        <taxon>Oscillatoriophycideae</taxon>
        <taxon>Oscillatoriales</taxon>
        <taxon>Microcoleaceae</taxon>
        <taxon>Symplocastrum</taxon>
    </lineage>
</organism>